<gene>
    <name evidence="2" type="ORF">DU506_21205</name>
</gene>
<reference evidence="2 3" key="1">
    <citation type="submission" date="2018-07" db="EMBL/GenBank/DDBJ databases">
        <title>Halomonas rutogse sp. nov., isolated from Lake TangqianCo on Tibetan Plateau.</title>
        <authorList>
            <person name="Lu H."/>
            <person name="Xing P."/>
            <person name="Wu Q."/>
        </authorList>
    </citation>
    <scope>NUCLEOTIDE SEQUENCE [LARGE SCALE GENOMIC DNA]</scope>
    <source>
        <strain evidence="2 3">TQ8S</strain>
    </source>
</reference>
<dbReference type="AlphaFoldDB" id="A0A368TMA4"/>
<feature type="non-terminal residue" evidence="2">
    <location>
        <position position="1"/>
    </location>
</feature>
<accession>A0A368TMA4</accession>
<evidence type="ECO:0000313" key="2">
    <source>
        <dbReference type="EMBL" id="RCV85640.1"/>
    </source>
</evidence>
<dbReference type="InterPro" id="IPR036259">
    <property type="entry name" value="MFS_trans_sf"/>
</dbReference>
<name>A0A368TMA4_9GAMM</name>
<keyword evidence="1" id="KW-1133">Transmembrane helix</keyword>
<evidence type="ECO:0000256" key="1">
    <source>
        <dbReference type="SAM" id="Phobius"/>
    </source>
</evidence>
<dbReference type="EMBL" id="QPIJ01000151">
    <property type="protein sequence ID" value="RCV85640.1"/>
    <property type="molecule type" value="Genomic_DNA"/>
</dbReference>
<keyword evidence="1" id="KW-0472">Membrane</keyword>
<organism evidence="2 3">
    <name type="scientific">Vreelandella rituensis</name>
    <dbReference type="NCBI Taxonomy" id="2282306"/>
    <lineage>
        <taxon>Bacteria</taxon>
        <taxon>Pseudomonadati</taxon>
        <taxon>Pseudomonadota</taxon>
        <taxon>Gammaproteobacteria</taxon>
        <taxon>Oceanospirillales</taxon>
        <taxon>Halomonadaceae</taxon>
        <taxon>Vreelandella</taxon>
    </lineage>
</organism>
<feature type="transmembrane region" description="Helical" evidence="1">
    <location>
        <begin position="75"/>
        <end position="98"/>
    </location>
</feature>
<dbReference type="SUPFAM" id="SSF103473">
    <property type="entry name" value="MFS general substrate transporter"/>
    <property type="match status" value="1"/>
</dbReference>
<keyword evidence="3" id="KW-1185">Reference proteome</keyword>
<feature type="transmembrane region" description="Helical" evidence="1">
    <location>
        <begin position="42"/>
        <end position="63"/>
    </location>
</feature>
<sequence length="141" mass="15409">RTLRWWVSACVLACLFLLSYPSFEMRIEGVHGDVMVHVSTSLPVFVFLLVVMGTAMGIGKGSLMRLIYRDHAHQMASVGGLAVTLGSLFAAVVPLMFVLGNEWIGIRTAGFMFLYGALIVCMLLMLWDHANPSACLSVTGR</sequence>
<keyword evidence="1" id="KW-0812">Transmembrane</keyword>
<evidence type="ECO:0008006" key="4">
    <source>
        <dbReference type="Google" id="ProtNLM"/>
    </source>
</evidence>
<feature type="transmembrane region" description="Helical" evidence="1">
    <location>
        <begin position="104"/>
        <end position="127"/>
    </location>
</feature>
<dbReference type="Proteomes" id="UP000253204">
    <property type="component" value="Unassembled WGS sequence"/>
</dbReference>
<comment type="caution">
    <text evidence="2">The sequence shown here is derived from an EMBL/GenBank/DDBJ whole genome shotgun (WGS) entry which is preliminary data.</text>
</comment>
<dbReference type="Gene3D" id="1.20.1250.20">
    <property type="entry name" value="MFS general substrate transporter like domains"/>
    <property type="match status" value="1"/>
</dbReference>
<proteinExistence type="predicted"/>
<protein>
    <recommendedName>
        <fullName evidence="4">MFS transporter</fullName>
    </recommendedName>
</protein>
<evidence type="ECO:0000313" key="3">
    <source>
        <dbReference type="Proteomes" id="UP000253204"/>
    </source>
</evidence>